<dbReference type="InterPro" id="IPR035965">
    <property type="entry name" value="PAS-like_dom_sf"/>
</dbReference>
<dbReference type="GO" id="GO:0000155">
    <property type="term" value="F:phosphorelay sensor kinase activity"/>
    <property type="evidence" value="ECO:0007669"/>
    <property type="project" value="InterPro"/>
</dbReference>
<comment type="catalytic activity">
    <reaction evidence="1">
        <text>ATP + protein L-histidine = ADP + protein N-phospho-L-histidine.</text>
        <dbReference type="EC" id="2.7.13.3"/>
    </reaction>
</comment>
<dbReference type="SUPFAM" id="SSF47384">
    <property type="entry name" value="Homodimeric domain of signal transducing histidine kinase"/>
    <property type="match status" value="1"/>
</dbReference>
<feature type="domain" description="PAC" evidence="12">
    <location>
        <begin position="269"/>
        <end position="321"/>
    </location>
</feature>
<feature type="region of interest" description="Disordered" evidence="9">
    <location>
        <begin position="255"/>
        <end position="285"/>
    </location>
</feature>
<feature type="domain" description="Histidine kinase" evidence="10">
    <location>
        <begin position="345"/>
        <end position="563"/>
    </location>
</feature>
<dbReference type="SMART" id="SM00388">
    <property type="entry name" value="HisKA"/>
    <property type="match status" value="1"/>
</dbReference>
<dbReference type="Pfam" id="PF08448">
    <property type="entry name" value="PAS_4"/>
    <property type="match status" value="1"/>
</dbReference>
<organism evidence="13 14">
    <name type="scientific">Gordonia polyisoprenivorans</name>
    <dbReference type="NCBI Taxonomy" id="84595"/>
    <lineage>
        <taxon>Bacteria</taxon>
        <taxon>Bacillati</taxon>
        <taxon>Actinomycetota</taxon>
        <taxon>Actinomycetes</taxon>
        <taxon>Mycobacteriales</taxon>
        <taxon>Gordoniaceae</taxon>
        <taxon>Gordonia</taxon>
    </lineage>
</organism>
<evidence type="ECO:0000256" key="4">
    <source>
        <dbReference type="ARBA" id="ARBA00022553"/>
    </source>
</evidence>
<keyword evidence="5" id="KW-0808">Transferase</keyword>
<dbReference type="PROSITE" id="PS50112">
    <property type="entry name" value="PAS"/>
    <property type="match status" value="1"/>
</dbReference>
<dbReference type="InterPro" id="IPR003661">
    <property type="entry name" value="HisK_dim/P_dom"/>
</dbReference>
<evidence type="ECO:0000256" key="5">
    <source>
        <dbReference type="ARBA" id="ARBA00022679"/>
    </source>
</evidence>
<dbReference type="CDD" id="cd00082">
    <property type="entry name" value="HisKA"/>
    <property type="match status" value="1"/>
</dbReference>
<dbReference type="PROSITE" id="PS50109">
    <property type="entry name" value="HIS_KIN"/>
    <property type="match status" value="1"/>
</dbReference>
<evidence type="ECO:0000256" key="6">
    <source>
        <dbReference type="ARBA" id="ARBA00022777"/>
    </source>
</evidence>
<evidence type="ECO:0000256" key="9">
    <source>
        <dbReference type="SAM" id="MobiDB-lite"/>
    </source>
</evidence>
<dbReference type="InterPro" id="IPR003594">
    <property type="entry name" value="HATPase_dom"/>
</dbReference>
<dbReference type="AlphaFoldDB" id="A0A846WJX6"/>
<dbReference type="EC" id="2.7.13.3" evidence="3"/>
<accession>A0A846WJX6</accession>
<dbReference type="SMART" id="SM00086">
    <property type="entry name" value="PAC"/>
    <property type="match status" value="1"/>
</dbReference>
<dbReference type="EMBL" id="JAAXPC010000003">
    <property type="protein sequence ID" value="NKY01397.1"/>
    <property type="molecule type" value="Genomic_DNA"/>
</dbReference>
<dbReference type="PRINTS" id="PR00344">
    <property type="entry name" value="BCTRLSENSOR"/>
</dbReference>
<gene>
    <name evidence="13" type="ORF">HGA05_07420</name>
</gene>
<dbReference type="PANTHER" id="PTHR43047">
    <property type="entry name" value="TWO-COMPONENT HISTIDINE PROTEIN KINASE"/>
    <property type="match status" value="1"/>
</dbReference>
<dbReference type="InterPro" id="IPR004358">
    <property type="entry name" value="Sig_transdc_His_kin-like_C"/>
</dbReference>
<dbReference type="Gene3D" id="3.30.450.20">
    <property type="entry name" value="PAS domain"/>
    <property type="match status" value="1"/>
</dbReference>
<feature type="domain" description="PAS" evidence="11">
    <location>
        <begin position="191"/>
        <end position="235"/>
    </location>
</feature>
<feature type="region of interest" description="Disordered" evidence="9">
    <location>
        <begin position="565"/>
        <end position="587"/>
    </location>
</feature>
<dbReference type="Pfam" id="PF13185">
    <property type="entry name" value="GAF_2"/>
    <property type="match status" value="1"/>
</dbReference>
<dbReference type="GO" id="GO:0005886">
    <property type="term" value="C:plasma membrane"/>
    <property type="evidence" value="ECO:0007669"/>
    <property type="project" value="UniProtKB-SubCell"/>
</dbReference>
<name>A0A846WJX6_9ACTN</name>
<evidence type="ECO:0000313" key="14">
    <source>
        <dbReference type="Proteomes" id="UP000563898"/>
    </source>
</evidence>
<dbReference type="InterPro" id="IPR000700">
    <property type="entry name" value="PAS-assoc_C"/>
</dbReference>
<dbReference type="RefSeq" id="WP_006373031.1">
    <property type="nucleotide sequence ID" value="NZ_JAAXPC010000003.1"/>
</dbReference>
<dbReference type="SUPFAM" id="SSF55874">
    <property type="entry name" value="ATPase domain of HSP90 chaperone/DNA topoisomerase II/histidine kinase"/>
    <property type="match status" value="1"/>
</dbReference>
<evidence type="ECO:0000259" key="12">
    <source>
        <dbReference type="PROSITE" id="PS50113"/>
    </source>
</evidence>
<dbReference type="Gene3D" id="3.30.565.10">
    <property type="entry name" value="Histidine kinase-like ATPase, C-terminal domain"/>
    <property type="match status" value="1"/>
</dbReference>
<protein>
    <recommendedName>
        <fullName evidence="3">histidine kinase</fullName>
        <ecNumber evidence="3">2.7.13.3</ecNumber>
    </recommendedName>
</protein>
<dbReference type="InterPro" id="IPR003018">
    <property type="entry name" value="GAF"/>
</dbReference>
<dbReference type="InterPro" id="IPR005467">
    <property type="entry name" value="His_kinase_dom"/>
</dbReference>
<feature type="compositionally biased region" description="Basic and acidic residues" evidence="9">
    <location>
        <begin position="578"/>
        <end position="587"/>
    </location>
</feature>
<evidence type="ECO:0000256" key="3">
    <source>
        <dbReference type="ARBA" id="ARBA00012438"/>
    </source>
</evidence>
<dbReference type="Pfam" id="PF00512">
    <property type="entry name" value="HisKA"/>
    <property type="match status" value="1"/>
</dbReference>
<proteinExistence type="predicted"/>
<dbReference type="Pfam" id="PF02518">
    <property type="entry name" value="HATPase_c"/>
    <property type="match status" value="1"/>
</dbReference>
<dbReference type="SUPFAM" id="SSF55785">
    <property type="entry name" value="PYP-like sensor domain (PAS domain)"/>
    <property type="match status" value="1"/>
</dbReference>
<keyword evidence="7" id="KW-0902">Two-component regulatory system</keyword>
<sequence length="587" mass="62308">MSGSRVPGPDDELSPSDYPVLVQRQAEVLELVAADAPLSETLTAIIGALEELIPGARCSVLLVDAEASVLRHGAAPSLPTSYLAAIDGLPPGPRAGSCGTAAHLGIPIIAVDVRTDERWVDYRHAAEQAGLRSCWSSPIADPAGTTVGTFAVYHDTPHHPDARESCLVDRFTYLASVAIEHRRLLGDLIESEELFRRTFDENPAGQALLDLDGTIERVNAAFVAVSGYEPTELMGSALDSVIPGGLVSADGTERERRSASRVARQHTHTRQQLQLHRRDGASRPVETSISVVRSRDGQPAKLVLNLVDLTERLAAESERAARLEAEIARQTAEDHATAKSDLLASVSHEVRTPLQAITGFTELLTTLDLDAERRGEALSRINVAADHLLRVVTDVLDISRAEAGVLPLSVQSVDIAESLDEILPMLAAAAADRGVTCVSAVPSGAVVLADRGRLNQVLLNIIGNAIRYGRREGVVEVRTATTAESVIIEIVDDGSGIPTDYLPRLFTPFARARDTEDAGAPVGGYGLGLMLTHGLVRAMGGTVTGANADTGGAVFTVVLPVGSTRPAARSQTAHTTARRPDRRPMRG</sequence>
<dbReference type="InterPro" id="IPR000014">
    <property type="entry name" value="PAS"/>
</dbReference>
<dbReference type="SUPFAM" id="SSF55781">
    <property type="entry name" value="GAF domain-like"/>
    <property type="match status" value="1"/>
</dbReference>
<evidence type="ECO:0000259" key="10">
    <source>
        <dbReference type="PROSITE" id="PS50109"/>
    </source>
</evidence>
<dbReference type="InterPro" id="IPR001610">
    <property type="entry name" value="PAC"/>
</dbReference>
<keyword evidence="6" id="KW-0418">Kinase</keyword>
<evidence type="ECO:0000313" key="13">
    <source>
        <dbReference type="EMBL" id="NKY01397.1"/>
    </source>
</evidence>
<feature type="coiled-coil region" evidence="8">
    <location>
        <begin position="306"/>
        <end position="333"/>
    </location>
</feature>
<dbReference type="Gene3D" id="3.30.450.40">
    <property type="match status" value="1"/>
</dbReference>
<dbReference type="PROSITE" id="PS50113">
    <property type="entry name" value="PAC"/>
    <property type="match status" value="1"/>
</dbReference>
<dbReference type="InterPro" id="IPR036097">
    <property type="entry name" value="HisK_dim/P_sf"/>
</dbReference>
<dbReference type="SMART" id="SM00065">
    <property type="entry name" value="GAF"/>
    <property type="match status" value="1"/>
</dbReference>
<dbReference type="SMART" id="SM00387">
    <property type="entry name" value="HATPase_c"/>
    <property type="match status" value="1"/>
</dbReference>
<evidence type="ECO:0000259" key="11">
    <source>
        <dbReference type="PROSITE" id="PS50112"/>
    </source>
</evidence>
<keyword evidence="8" id="KW-0175">Coiled coil</keyword>
<evidence type="ECO:0000256" key="8">
    <source>
        <dbReference type="SAM" id="Coils"/>
    </source>
</evidence>
<dbReference type="InterPro" id="IPR013656">
    <property type="entry name" value="PAS_4"/>
</dbReference>
<keyword evidence="4" id="KW-0597">Phosphoprotein</keyword>
<evidence type="ECO:0000256" key="2">
    <source>
        <dbReference type="ARBA" id="ARBA00004236"/>
    </source>
</evidence>
<evidence type="ECO:0000256" key="7">
    <source>
        <dbReference type="ARBA" id="ARBA00023012"/>
    </source>
</evidence>
<dbReference type="SMART" id="SM00091">
    <property type="entry name" value="PAS"/>
    <property type="match status" value="1"/>
</dbReference>
<dbReference type="NCBIfam" id="TIGR00229">
    <property type="entry name" value="sensory_box"/>
    <property type="match status" value="1"/>
</dbReference>
<dbReference type="Gene3D" id="1.10.287.130">
    <property type="match status" value="1"/>
</dbReference>
<reference evidence="13 14" key="1">
    <citation type="submission" date="2020-04" db="EMBL/GenBank/DDBJ databases">
        <title>MicrobeNet Type strains.</title>
        <authorList>
            <person name="Nicholson A.C."/>
        </authorList>
    </citation>
    <scope>NUCLEOTIDE SEQUENCE [LARGE SCALE GENOMIC DNA]</scope>
    <source>
        <strain evidence="13 14">ATCC BAA-14</strain>
    </source>
</reference>
<dbReference type="InterPro" id="IPR036890">
    <property type="entry name" value="HATPase_C_sf"/>
</dbReference>
<comment type="subcellular location">
    <subcellularLocation>
        <location evidence="2">Cell membrane</location>
    </subcellularLocation>
</comment>
<dbReference type="InterPro" id="IPR029016">
    <property type="entry name" value="GAF-like_dom_sf"/>
</dbReference>
<dbReference type="CDD" id="cd00130">
    <property type="entry name" value="PAS"/>
    <property type="match status" value="1"/>
</dbReference>
<dbReference type="CDD" id="cd00075">
    <property type="entry name" value="HATPase"/>
    <property type="match status" value="1"/>
</dbReference>
<comment type="caution">
    <text evidence="13">The sequence shown here is derived from an EMBL/GenBank/DDBJ whole genome shotgun (WGS) entry which is preliminary data.</text>
</comment>
<dbReference type="Proteomes" id="UP000563898">
    <property type="component" value="Unassembled WGS sequence"/>
</dbReference>
<evidence type="ECO:0000256" key="1">
    <source>
        <dbReference type="ARBA" id="ARBA00000085"/>
    </source>
</evidence>